<dbReference type="EMBL" id="JAAXKY010000014">
    <property type="protein sequence ID" value="NMH76854.1"/>
    <property type="molecule type" value="Genomic_DNA"/>
</dbReference>
<organism evidence="12 13">
    <name type="scientific">Pseudonocardia xinjiangensis</name>
    <dbReference type="NCBI Taxonomy" id="75289"/>
    <lineage>
        <taxon>Bacteria</taxon>
        <taxon>Bacillati</taxon>
        <taxon>Actinomycetota</taxon>
        <taxon>Actinomycetes</taxon>
        <taxon>Pseudonocardiales</taxon>
        <taxon>Pseudonocardiaceae</taxon>
        <taxon>Pseudonocardia</taxon>
    </lineage>
</organism>
<evidence type="ECO:0000256" key="9">
    <source>
        <dbReference type="PIRNR" id="PIRNR006171"/>
    </source>
</evidence>
<dbReference type="PROSITE" id="PS50110">
    <property type="entry name" value="RESPONSE_REGULATORY"/>
    <property type="match status" value="1"/>
</dbReference>
<keyword evidence="5 9" id="KW-0805">Transcription regulation</keyword>
<evidence type="ECO:0000313" key="13">
    <source>
        <dbReference type="Proteomes" id="UP001296706"/>
    </source>
</evidence>
<evidence type="ECO:0000256" key="7">
    <source>
        <dbReference type="ARBA" id="ARBA00023159"/>
    </source>
</evidence>
<dbReference type="PANTHER" id="PTHR45526:SF1">
    <property type="entry name" value="TRANSCRIPTIONAL REGULATORY PROTEIN DCUR-RELATED"/>
    <property type="match status" value="1"/>
</dbReference>
<dbReference type="Proteomes" id="UP001296706">
    <property type="component" value="Unassembled WGS sequence"/>
</dbReference>
<dbReference type="Gene3D" id="1.10.10.10">
    <property type="entry name" value="Winged helix-like DNA-binding domain superfamily/Winged helix DNA-binding domain"/>
    <property type="match status" value="1"/>
</dbReference>
<dbReference type="SMART" id="SM00448">
    <property type="entry name" value="REC"/>
    <property type="match status" value="1"/>
</dbReference>
<evidence type="ECO:0000256" key="4">
    <source>
        <dbReference type="ARBA" id="ARBA00023012"/>
    </source>
</evidence>
<dbReference type="PANTHER" id="PTHR45526">
    <property type="entry name" value="TRANSCRIPTIONAL REGULATORY PROTEIN DPIA"/>
    <property type="match status" value="1"/>
</dbReference>
<dbReference type="PIRSF" id="PIRSF006171">
    <property type="entry name" value="RR_citrat_malat"/>
    <property type="match status" value="1"/>
</dbReference>
<dbReference type="InterPro" id="IPR024187">
    <property type="entry name" value="Sig_transdc_resp-reg_cit/mal"/>
</dbReference>
<evidence type="ECO:0000256" key="5">
    <source>
        <dbReference type="ARBA" id="ARBA00023015"/>
    </source>
</evidence>
<evidence type="ECO:0000256" key="3">
    <source>
        <dbReference type="ARBA" id="ARBA00022553"/>
    </source>
</evidence>
<proteinExistence type="predicted"/>
<feature type="modified residue" description="4-aspartylphosphate" evidence="10">
    <location>
        <position position="51"/>
    </location>
</feature>
<evidence type="ECO:0000256" key="2">
    <source>
        <dbReference type="ARBA" id="ARBA00022490"/>
    </source>
</evidence>
<dbReference type="InterPro" id="IPR001789">
    <property type="entry name" value="Sig_transdc_resp-reg_receiver"/>
</dbReference>
<keyword evidence="3 10" id="KW-0597">Phosphoprotein</keyword>
<feature type="domain" description="Response regulatory" evidence="11">
    <location>
        <begin position="1"/>
        <end position="111"/>
    </location>
</feature>
<dbReference type="SUPFAM" id="SSF46785">
    <property type="entry name" value="Winged helix' DNA-binding domain"/>
    <property type="match status" value="1"/>
</dbReference>
<dbReference type="InterPro" id="IPR051271">
    <property type="entry name" value="2C-system_Tx_regulators"/>
</dbReference>
<protein>
    <recommendedName>
        <fullName evidence="9">Transcriptional regulatory protein</fullName>
    </recommendedName>
</protein>
<keyword evidence="2 9" id="KW-0963">Cytoplasm</keyword>
<dbReference type="InterPro" id="IPR036388">
    <property type="entry name" value="WH-like_DNA-bd_sf"/>
</dbReference>
<dbReference type="Pfam" id="PF09339">
    <property type="entry name" value="HTH_IclR"/>
    <property type="match status" value="1"/>
</dbReference>
<comment type="caution">
    <text evidence="12">The sequence shown here is derived from an EMBL/GenBank/DDBJ whole genome shotgun (WGS) entry which is preliminary data.</text>
</comment>
<keyword evidence="7 9" id="KW-0010">Activator</keyword>
<evidence type="ECO:0000259" key="11">
    <source>
        <dbReference type="PROSITE" id="PS50110"/>
    </source>
</evidence>
<dbReference type="InterPro" id="IPR005471">
    <property type="entry name" value="Tscrpt_reg_IclR_N"/>
</dbReference>
<dbReference type="SUPFAM" id="SSF52172">
    <property type="entry name" value="CheY-like"/>
    <property type="match status" value="1"/>
</dbReference>
<dbReference type="Pfam" id="PF00072">
    <property type="entry name" value="Response_reg"/>
    <property type="match status" value="1"/>
</dbReference>
<name>A0ABX1RAE8_9PSEU</name>
<dbReference type="Gene3D" id="3.40.50.2300">
    <property type="match status" value="1"/>
</dbReference>
<accession>A0ABX1RAE8</accession>
<evidence type="ECO:0000256" key="8">
    <source>
        <dbReference type="ARBA" id="ARBA00023163"/>
    </source>
</evidence>
<evidence type="ECO:0000313" key="12">
    <source>
        <dbReference type="EMBL" id="NMH76854.1"/>
    </source>
</evidence>
<keyword evidence="8 9" id="KW-0804">Transcription</keyword>
<keyword evidence="13" id="KW-1185">Reference proteome</keyword>
<comment type="subcellular location">
    <subcellularLocation>
        <location evidence="1 9">Cytoplasm</location>
    </subcellularLocation>
</comment>
<evidence type="ECO:0000256" key="1">
    <source>
        <dbReference type="ARBA" id="ARBA00004496"/>
    </source>
</evidence>
<sequence>MVVVDDDFRVADLHARFVTTVPGFAVLGTAHTAAQALELVAGSAPDLVLLDNHLPDRPGLSVAAELSCDVMIVSADASPATVRGAFTAGAVNFIVKPFTAGLLAARLGAYAKYRQVLSPGAGDLGQPGVDRALAALRQGDRPPTPKGQSPVTARLVADRLRTADQPATAAEVATDLGISRATAQRYLATLAEEGRADVAMRYGTTGRPEHRYSWRTTV</sequence>
<evidence type="ECO:0000256" key="10">
    <source>
        <dbReference type="PROSITE-ProRule" id="PRU00169"/>
    </source>
</evidence>
<dbReference type="InterPro" id="IPR036390">
    <property type="entry name" value="WH_DNA-bd_sf"/>
</dbReference>
<gene>
    <name evidence="12" type="ORF">HF577_07045</name>
</gene>
<dbReference type="InterPro" id="IPR011006">
    <property type="entry name" value="CheY-like_superfamily"/>
</dbReference>
<keyword evidence="4 9" id="KW-0902">Two-component regulatory system</keyword>
<evidence type="ECO:0000256" key="6">
    <source>
        <dbReference type="ARBA" id="ARBA00023125"/>
    </source>
</evidence>
<reference evidence="12 13" key="1">
    <citation type="submission" date="2020-04" db="EMBL/GenBank/DDBJ databases">
        <authorList>
            <person name="Klaysubun C."/>
            <person name="Duangmal K."/>
            <person name="Lipun K."/>
        </authorList>
    </citation>
    <scope>NUCLEOTIDE SEQUENCE [LARGE SCALE GENOMIC DNA]</scope>
    <source>
        <strain evidence="12 13">JCM 11839</strain>
    </source>
</reference>
<keyword evidence="6 9" id="KW-0238">DNA-binding</keyword>